<evidence type="ECO:0000256" key="4">
    <source>
        <dbReference type="ARBA" id="ARBA00023136"/>
    </source>
</evidence>
<evidence type="ECO:0000256" key="7">
    <source>
        <dbReference type="SAM" id="SignalP"/>
    </source>
</evidence>
<dbReference type="Gene3D" id="3.40.190.10">
    <property type="entry name" value="Periplasmic binding protein-like II"/>
    <property type="match status" value="2"/>
</dbReference>
<sequence>MTVPLSRRRLIAAAATAASLGLAALSPALAADKLRIGVVPGAYADSVNVAAKEARAQGLQVEVIEFTDWTTPNVALNAGDIDINYFQHQPFLTNAIKKQGFKLASAGTGILANVGLYSLKHKKVEDVPTGGKVGIANDPVNQGRGLLLLQKVGLIKLKPDVGYLGTLNDIAENPKKLTFVEVEGPQLVRITPDVDIAQGYPHFIVAAKAFDPSSGLAYSGIEDAQFAIQFVVRQDRVNDPLVQRFVRIYQNSQAVKGETRRAFSNDERLYTLAWTRS</sequence>
<proteinExistence type="inferred from homology"/>
<dbReference type="Proteomes" id="UP000199517">
    <property type="component" value="Unassembled WGS sequence"/>
</dbReference>
<keyword evidence="9" id="KW-1185">Reference proteome</keyword>
<dbReference type="InterPro" id="IPR006311">
    <property type="entry name" value="TAT_signal"/>
</dbReference>
<dbReference type="AlphaFoldDB" id="A0A1I1ZIQ3"/>
<dbReference type="InterPro" id="IPR004872">
    <property type="entry name" value="Lipoprotein_NlpA"/>
</dbReference>
<dbReference type="PANTHER" id="PTHR30429">
    <property type="entry name" value="D-METHIONINE-BINDING LIPOPROTEIN METQ"/>
    <property type="match status" value="1"/>
</dbReference>
<evidence type="ECO:0000256" key="3">
    <source>
        <dbReference type="ARBA" id="ARBA00022729"/>
    </source>
</evidence>
<feature type="signal peptide" evidence="7">
    <location>
        <begin position="1"/>
        <end position="30"/>
    </location>
</feature>
<keyword evidence="4" id="KW-0472">Membrane</keyword>
<keyword evidence="6" id="KW-0449">Lipoprotein</keyword>
<comment type="subcellular location">
    <subcellularLocation>
        <location evidence="1">Membrane</location>
        <topology evidence="1">Lipid-anchor</topology>
    </subcellularLocation>
</comment>
<protein>
    <submittedName>
        <fullName evidence="8">D-methionine transport system substrate-binding protein</fullName>
    </submittedName>
</protein>
<keyword evidence="5" id="KW-0564">Palmitate</keyword>
<dbReference type="PROSITE" id="PS51318">
    <property type="entry name" value="TAT"/>
    <property type="match status" value="1"/>
</dbReference>
<evidence type="ECO:0000313" key="9">
    <source>
        <dbReference type="Proteomes" id="UP000199517"/>
    </source>
</evidence>
<organism evidence="8 9">
    <name type="scientific">Paracidovorax konjaci</name>
    <dbReference type="NCBI Taxonomy" id="32040"/>
    <lineage>
        <taxon>Bacteria</taxon>
        <taxon>Pseudomonadati</taxon>
        <taxon>Pseudomonadota</taxon>
        <taxon>Betaproteobacteria</taxon>
        <taxon>Burkholderiales</taxon>
        <taxon>Comamonadaceae</taxon>
        <taxon>Paracidovorax</taxon>
    </lineage>
</organism>
<gene>
    <name evidence="8" type="ORF">SAMN04489710_12813</name>
</gene>
<keyword evidence="3 7" id="KW-0732">Signal</keyword>
<evidence type="ECO:0000256" key="5">
    <source>
        <dbReference type="ARBA" id="ARBA00023139"/>
    </source>
</evidence>
<dbReference type="OrthoDB" id="9812878at2"/>
<feature type="chain" id="PRO_5011492594" evidence="7">
    <location>
        <begin position="31"/>
        <end position="277"/>
    </location>
</feature>
<evidence type="ECO:0000256" key="6">
    <source>
        <dbReference type="ARBA" id="ARBA00023288"/>
    </source>
</evidence>
<reference evidence="9" key="1">
    <citation type="submission" date="2016-10" db="EMBL/GenBank/DDBJ databases">
        <authorList>
            <person name="Varghese N."/>
            <person name="Submissions S."/>
        </authorList>
    </citation>
    <scope>NUCLEOTIDE SEQUENCE [LARGE SCALE GENOMIC DNA]</scope>
    <source>
        <strain evidence="9">DSM 7481</strain>
    </source>
</reference>
<dbReference type="EMBL" id="FOMQ01000028">
    <property type="protein sequence ID" value="SFE31492.1"/>
    <property type="molecule type" value="Genomic_DNA"/>
</dbReference>
<dbReference type="RefSeq" id="WP_092957894.1">
    <property type="nucleotide sequence ID" value="NZ_FOMQ01000028.1"/>
</dbReference>
<comment type="similarity">
    <text evidence="2">Belongs to the NlpA lipoprotein family.</text>
</comment>
<evidence type="ECO:0000313" key="8">
    <source>
        <dbReference type="EMBL" id="SFE31492.1"/>
    </source>
</evidence>
<name>A0A1I1ZIQ3_9BURK</name>
<dbReference type="GO" id="GO:0016020">
    <property type="term" value="C:membrane"/>
    <property type="evidence" value="ECO:0007669"/>
    <property type="project" value="UniProtKB-SubCell"/>
</dbReference>
<dbReference type="Pfam" id="PF03180">
    <property type="entry name" value="Lipoprotein_9"/>
    <property type="match status" value="1"/>
</dbReference>
<evidence type="ECO:0000256" key="2">
    <source>
        <dbReference type="ARBA" id="ARBA00008973"/>
    </source>
</evidence>
<accession>A0A1I1ZIQ3</accession>
<dbReference type="STRING" id="32040.SAMN04489710_12813"/>
<dbReference type="PANTHER" id="PTHR30429:SF1">
    <property type="entry name" value="D-METHIONINE-BINDING LIPOPROTEIN METQ-RELATED"/>
    <property type="match status" value="1"/>
</dbReference>
<evidence type="ECO:0000256" key="1">
    <source>
        <dbReference type="ARBA" id="ARBA00004635"/>
    </source>
</evidence>
<dbReference type="SUPFAM" id="SSF53850">
    <property type="entry name" value="Periplasmic binding protein-like II"/>
    <property type="match status" value="1"/>
</dbReference>